<protein>
    <submittedName>
        <fullName evidence="1">Uncharacterized protein</fullName>
    </submittedName>
</protein>
<evidence type="ECO:0000313" key="2">
    <source>
        <dbReference type="Proteomes" id="UP000253744"/>
    </source>
</evidence>
<dbReference type="KEGG" id="dwu:DVJ83_02950"/>
<evidence type="ECO:0000313" key="1">
    <source>
        <dbReference type="EMBL" id="AXG98289.1"/>
    </source>
</evidence>
<sequence length="82" mass="8671">MKLTDDRGETVTLDLSRDELTVLAGGLLTALDLLSRADAAEDLRLHLEAEFHGRVGVSRASATALLTELVGIIQAAEVSARA</sequence>
<dbReference type="Proteomes" id="UP000253744">
    <property type="component" value="Chromosome"/>
</dbReference>
<dbReference type="EMBL" id="CP031158">
    <property type="protein sequence ID" value="AXG98289.1"/>
    <property type="molecule type" value="Genomic_DNA"/>
</dbReference>
<dbReference type="RefSeq" id="WP_114671331.1">
    <property type="nucleotide sequence ID" value="NZ_CP031158.1"/>
</dbReference>
<name>A0A345IF17_9DEIO</name>
<proteinExistence type="predicted"/>
<gene>
    <name evidence="1" type="ORF">DVJ83_02950</name>
</gene>
<reference evidence="1 2" key="1">
    <citation type="submission" date="2018-07" db="EMBL/GenBank/DDBJ databases">
        <title>Complete Genome and Methylome Analysis of Deinococcus wulumuqiensis NEB 479.</title>
        <authorList>
            <person name="Fomenkov A."/>
            <person name="Luyten Y."/>
            <person name="Vincze T."/>
            <person name="Anton B.P."/>
            <person name="Clark T."/>
            <person name="Roberts R.J."/>
            <person name="Morgan R.D."/>
        </authorList>
    </citation>
    <scope>NUCLEOTIDE SEQUENCE [LARGE SCALE GENOMIC DNA]</scope>
    <source>
        <strain evidence="1 2">NEB 479</strain>
    </source>
</reference>
<dbReference type="AlphaFoldDB" id="A0A345IF17"/>
<organism evidence="1 2">
    <name type="scientific">Deinococcus wulumuqiensis</name>
    <dbReference type="NCBI Taxonomy" id="980427"/>
    <lineage>
        <taxon>Bacteria</taxon>
        <taxon>Thermotogati</taxon>
        <taxon>Deinococcota</taxon>
        <taxon>Deinococci</taxon>
        <taxon>Deinococcales</taxon>
        <taxon>Deinococcaceae</taxon>
        <taxon>Deinococcus</taxon>
    </lineage>
</organism>
<accession>A0A345IF17</accession>